<keyword evidence="3" id="KW-0520">NAD</keyword>
<proteinExistence type="inferred from homology"/>
<accession>A0A0T7FBN6</accession>
<dbReference type="SUPFAM" id="SSF53720">
    <property type="entry name" value="ALDH-like"/>
    <property type="match status" value="1"/>
</dbReference>
<dbReference type="OrthoDB" id="9812625at2"/>
<dbReference type="InterPro" id="IPR016161">
    <property type="entry name" value="Ald_DH/histidinol_DH"/>
</dbReference>
<evidence type="ECO:0000256" key="2">
    <source>
        <dbReference type="ARBA" id="ARBA00023002"/>
    </source>
</evidence>
<dbReference type="RefSeq" id="WP_046665473.1">
    <property type="nucleotide sequence ID" value="NZ_CCRH01000003.1"/>
</dbReference>
<evidence type="ECO:0000259" key="4">
    <source>
        <dbReference type="Pfam" id="PF00171"/>
    </source>
</evidence>
<protein>
    <submittedName>
        <fullName evidence="5">Vanillin dehydrogenase</fullName>
    </submittedName>
</protein>
<dbReference type="FunFam" id="3.40.605.10:FF:000007">
    <property type="entry name" value="NAD/NADP-dependent betaine aldehyde dehydrogenase"/>
    <property type="match status" value="1"/>
</dbReference>
<name>A0A0T7FBN6_NEOGA</name>
<evidence type="ECO:0000256" key="1">
    <source>
        <dbReference type="ARBA" id="ARBA00009986"/>
    </source>
</evidence>
<comment type="similarity">
    <text evidence="1">Belongs to the aldehyde dehydrogenase family.</text>
</comment>
<dbReference type="Pfam" id="PF00171">
    <property type="entry name" value="Aldedh"/>
    <property type="match status" value="1"/>
</dbReference>
<evidence type="ECO:0000256" key="3">
    <source>
        <dbReference type="ARBA" id="ARBA00023027"/>
    </source>
</evidence>
<dbReference type="Proteomes" id="UP000046176">
    <property type="component" value="Unassembled WGS sequence"/>
</dbReference>
<dbReference type="AlphaFoldDB" id="A0A0T7FBN6"/>
<feature type="domain" description="Aldehyde dehydrogenase" evidence="4">
    <location>
        <begin position="21"/>
        <end position="479"/>
    </location>
</feature>
<evidence type="ECO:0000313" key="5">
    <source>
        <dbReference type="EMBL" id="CDZ32426.1"/>
    </source>
</evidence>
<dbReference type="Gene3D" id="3.40.309.10">
    <property type="entry name" value="Aldehyde Dehydrogenase, Chain A, domain 2"/>
    <property type="match status" value="1"/>
</dbReference>
<dbReference type="PANTHER" id="PTHR42986:SF1">
    <property type="entry name" value="BENZALDEHYDE DEHYDROGENASE YFMT"/>
    <property type="match status" value="1"/>
</dbReference>
<dbReference type="InterPro" id="IPR016163">
    <property type="entry name" value="Ald_DH_C"/>
</dbReference>
<gene>
    <name evidence="5" type="ORF">NGAL_HAMBI1145_11970</name>
</gene>
<dbReference type="PANTHER" id="PTHR42986">
    <property type="entry name" value="BENZALDEHYDE DEHYDROGENASE YFMT"/>
    <property type="match status" value="1"/>
</dbReference>
<evidence type="ECO:0000313" key="6">
    <source>
        <dbReference type="Proteomes" id="UP000046176"/>
    </source>
</evidence>
<sequence>MLDVVTSPTPSVRGMFIGGQWVPAARTFEDLNPSDNSVYARIPDGSAAHMRRAIDAAQAAFGDWAGRAFHERAHLLLKIADVWDQRKADFCAAAMAEGGGWKGKGMFEAGYVAEVFRSAAALCYQSIGDVLPSEHHKFMMATRFPLGVVGVISPWNMPGILTSRGFAAALAVGNTIVLKPSEDTPYSGGLYFAEILEEAGVPAGVFNVVTCSRDSVGAVGDEMIGNSKVKAISFTGSTAVGRQIAAKCGAYLKKVCVELGGKDSMILLEDADLDAAARAANFGSFMHQGQVCMSTEKLLVHEKIFEPFMERFLARARKLKTGHTNDPSNVIGPLVNTRQALRVKALIDDAVAKGAKVELGGRAWENFVEPTVLTNVNSSMNIWHDETFGPVVVVCPFRDDGEAAALNNDTEYGLTAAVWSKDEARALRLAERLETGICHINCQNINDEPHVPFGGTKASGVGRYGGRWSLDAFTELRWITLDRGGRHFPPQF</sequence>
<dbReference type="FunFam" id="3.40.309.10:FF:000009">
    <property type="entry name" value="Aldehyde dehydrogenase A"/>
    <property type="match status" value="1"/>
</dbReference>
<dbReference type="Gene3D" id="3.40.605.10">
    <property type="entry name" value="Aldehyde Dehydrogenase, Chain A, domain 1"/>
    <property type="match status" value="1"/>
</dbReference>
<keyword evidence="2" id="KW-0560">Oxidoreductase</keyword>
<dbReference type="InterPro" id="IPR016162">
    <property type="entry name" value="Ald_DH_N"/>
</dbReference>
<reference evidence="5 6" key="1">
    <citation type="submission" date="2014-08" db="EMBL/GenBank/DDBJ databases">
        <authorList>
            <person name="Chen Y.-H."/>
        </authorList>
    </citation>
    <scope>NUCLEOTIDE SEQUENCE [LARGE SCALE GENOMIC DNA]</scope>
</reference>
<dbReference type="GO" id="GO:0016620">
    <property type="term" value="F:oxidoreductase activity, acting on the aldehyde or oxo group of donors, NAD or NADP as acceptor"/>
    <property type="evidence" value="ECO:0007669"/>
    <property type="project" value="InterPro"/>
</dbReference>
<organism evidence="5 6">
    <name type="scientific">Neorhizobium galegae bv. officinalis</name>
    <dbReference type="NCBI Taxonomy" id="323656"/>
    <lineage>
        <taxon>Bacteria</taxon>
        <taxon>Pseudomonadati</taxon>
        <taxon>Pseudomonadota</taxon>
        <taxon>Alphaproteobacteria</taxon>
        <taxon>Hyphomicrobiales</taxon>
        <taxon>Rhizobiaceae</taxon>
        <taxon>Rhizobium/Agrobacterium group</taxon>
        <taxon>Neorhizobium</taxon>
    </lineage>
</organism>
<dbReference type="EMBL" id="CCRH01000003">
    <property type="protein sequence ID" value="CDZ32426.1"/>
    <property type="molecule type" value="Genomic_DNA"/>
</dbReference>
<dbReference type="InterPro" id="IPR015590">
    <property type="entry name" value="Aldehyde_DH_dom"/>
</dbReference>